<protein>
    <submittedName>
        <fullName evidence="2">Uncharacterized protein</fullName>
    </submittedName>
</protein>
<evidence type="ECO:0000313" key="3">
    <source>
        <dbReference type="Proteomes" id="UP001066276"/>
    </source>
</evidence>
<name>A0AAV7RDK0_PLEWA</name>
<dbReference type="Proteomes" id="UP001066276">
    <property type="component" value="Chromosome 5"/>
</dbReference>
<feature type="region of interest" description="Disordered" evidence="1">
    <location>
        <begin position="1"/>
        <end position="183"/>
    </location>
</feature>
<comment type="caution">
    <text evidence="2">The sequence shown here is derived from an EMBL/GenBank/DDBJ whole genome shotgun (WGS) entry which is preliminary data.</text>
</comment>
<accession>A0AAV7RDK0</accession>
<gene>
    <name evidence="2" type="ORF">NDU88_002976</name>
</gene>
<proteinExistence type="predicted"/>
<evidence type="ECO:0000256" key="1">
    <source>
        <dbReference type="SAM" id="MobiDB-lite"/>
    </source>
</evidence>
<evidence type="ECO:0000313" key="2">
    <source>
        <dbReference type="EMBL" id="KAJ1150180.1"/>
    </source>
</evidence>
<dbReference type="AlphaFoldDB" id="A0AAV7RDK0"/>
<keyword evidence="3" id="KW-1185">Reference proteome</keyword>
<organism evidence="2 3">
    <name type="scientific">Pleurodeles waltl</name>
    <name type="common">Iberian ribbed newt</name>
    <dbReference type="NCBI Taxonomy" id="8319"/>
    <lineage>
        <taxon>Eukaryota</taxon>
        <taxon>Metazoa</taxon>
        <taxon>Chordata</taxon>
        <taxon>Craniata</taxon>
        <taxon>Vertebrata</taxon>
        <taxon>Euteleostomi</taxon>
        <taxon>Amphibia</taxon>
        <taxon>Batrachia</taxon>
        <taxon>Caudata</taxon>
        <taxon>Salamandroidea</taxon>
        <taxon>Salamandridae</taxon>
        <taxon>Pleurodelinae</taxon>
        <taxon>Pleurodeles</taxon>
    </lineage>
</organism>
<dbReference type="EMBL" id="JANPWB010000009">
    <property type="protein sequence ID" value="KAJ1150180.1"/>
    <property type="molecule type" value="Genomic_DNA"/>
</dbReference>
<sequence length="183" mass="19145">MRQATPAPQAGLQHLAPRGAVQRQSPALPLPPGDHKQWAPVPSQECLAHRRAGPAPSSSQLAAGAPAHKAQCRTHPRLRAPFGLWSDPTADGPSHRGEQKPPGKSTHPRLQGAAGSATQHGAPSAKGVRTFSSRTARPGPLPRPGKHRSPPLTEACRRSQRGAAGLGSPHNQPASKNVAHPEK</sequence>
<reference evidence="2" key="1">
    <citation type="journal article" date="2022" name="bioRxiv">
        <title>Sequencing and chromosome-scale assembly of the giantPleurodeles waltlgenome.</title>
        <authorList>
            <person name="Brown T."/>
            <person name="Elewa A."/>
            <person name="Iarovenko S."/>
            <person name="Subramanian E."/>
            <person name="Araus A.J."/>
            <person name="Petzold A."/>
            <person name="Susuki M."/>
            <person name="Suzuki K.-i.T."/>
            <person name="Hayashi T."/>
            <person name="Toyoda A."/>
            <person name="Oliveira C."/>
            <person name="Osipova E."/>
            <person name="Leigh N.D."/>
            <person name="Simon A."/>
            <person name="Yun M.H."/>
        </authorList>
    </citation>
    <scope>NUCLEOTIDE SEQUENCE</scope>
    <source>
        <strain evidence="2">20211129_DDA</strain>
        <tissue evidence="2">Liver</tissue>
    </source>
</reference>